<comment type="similarity">
    <text evidence="2 9">Belongs to the G-protein coupled receptor 1 family.</text>
</comment>
<comment type="subcellular location">
    <subcellularLocation>
        <location evidence="1">Membrane</location>
        <topology evidence="1">Multi-pass membrane protein</topology>
    </subcellularLocation>
</comment>
<dbReference type="InParanoid" id="A0A1V9XD86"/>
<dbReference type="Proteomes" id="UP000192247">
    <property type="component" value="Unassembled WGS sequence"/>
</dbReference>
<dbReference type="FunCoup" id="A0A1V9XD86">
    <property type="interactions" value="90"/>
</dbReference>
<evidence type="ECO:0000256" key="7">
    <source>
        <dbReference type="ARBA" id="ARBA00023170"/>
    </source>
</evidence>
<dbReference type="STRING" id="418985.A0A1V9XD86"/>
<evidence type="ECO:0000256" key="5">
    <source>
        <dbReference type="ARBA" id="ARBA00023040"/>
    </source>
</evidence>
<dbReference type="GO" id="GO:0004930">
    <property type="term" value="F:G protein-coupled receptor activity"/>
    <property type="evidence" value="ECO:0007669"/>
    <property type="project" value="UniProtKB-KW"/>
</dbReference>
<keyword evidence="8 9" id="KW-0807">Transducer</keyword>
<evidence type="ECO:0000256" key="3">
    <source>
        <dbReference type="ARBA" id="ARBA00022692"/>
    </source>
</evidence>
<evidence type="ECO:0000256" key="4">
    <source>
        <dbReference type="ARBA" id="ARBA00022989"/>
    </source>
</evidence>
<evidence type="ECO:0000256" key="8">
    <source>
        <dbReference type="ARBA" id="ARBA00023224"/>
    </source>
</evidence>
<dbReference type="GO" id="GO:0005886">
    <property type="term" value="C:plasma membrane"/>
    <property type="evidence" value="ECO:0007669"/>
    <property type="project" value="TreeGrafter"/>
</dbReference>
<evidence type="ECO:0000256" key="1">
    <source>
        <dbReference type="ARBA" id="ARBA00004141"/>
    </source>
</evidence>
<keyword evidence="13" id="KW-1185">Reference proteome</keyword>
<accession>A0A1V9XD86</accession>
<feature type="domain" description="G-protein coupled receptors family 1 profile" evidence="11">
    <location>
        <begin position="12"/>
        <end position="283"/>
    </location>
</feature>
<evidence type="ECO:0000313" key="12">
    <source>
        <dbReference type="EMBL" id="OQR71520.1"/>
    </source>
</evidence>
<keyword evidence="6 10" id="KW-0472">Membrane</keyword>
<feature type="transmembrane region" description="Helical" evidence="10">
    <location>
        <begin position="163"/>
        <end position="184"/>
    </location>
</feature>
<dbReference type="Gene3D" id="1.20.1070.10">
    <property type="entry name" value="Rhodopsin 7-helix transmembrane proteins"/>
    <property type="match status" value="1"/>
</dbReference>
<organism evidence="12 13">
    <name type="scientific">Tropilaelaps mercedesae</name>
    <dbReference type="NCBI Taxonomy" id="418985"/>
    <lineage>
        <taxon>Eukaryota</taxon>
        <taxon>Metazoa</taxon>
        <taxon>Ecdysozoa</taxon>
        <taxon>Arthropoda</taxon>
        <taxon>Chelicerata</taxon>
        <taxon>Arachnida</taxon>
        <taxon>Acari</taxon>
        <taxon>Parasitiformes</taxon>
        <taxon>Mesostigmata</taxon>
        <taxon>Gamasina</taxon>
        <taxon>Dermanyssoidea</taxon>
        <taxon>Laelapidae</taxon>
        <taxon>Tropilaelaps</taxon>
    </lineage>
</organism>
<comment type="caution">
    <text evidence="12">The sequence shown here is derived from an EMBL/GenBank/DDBJ whole genome shotgun (WGS) entry which is preliminary data.</text>
</comment>
<keyword evidence="3 9" id="KW-0812">Transmembrane</keyword>
<keyword evidence="7 9" id="KW-0675">Receptor</keyword>
<reference evidence="12 13" key="1">
    <citation type="journal article" date="2017" name="Gigascience">
        <title>Draft genome of the honey bee ectoparasitic mite, Tropilaelaps mercedesae, is shaped by the parasitic life history.</title>
        <authorList>
            <person name="Dong X."/>
            <person name="Armstrong S.D."/>
            <person name="Xia D."/>
            <person name="Makepeace B.L."/>
            <person name="Darby A.C."/>
            <person name="Kadowaki T."/>
        </authorList>
    </citation>
    <scope>NUCLEOTIDE SEQUENCE [LARGE SCALE GENOMIC DNA]</scope>
    <source>
        <strain evidence="12">Wuxi-XJTLU</strain>
    </source>
</reference>
<evidence type="ECO:0000313" key="13">
    <source>
        <dbReference type="Proteomes" id="UP000192247"/>
    </source>
</evidence>
<dbReference type="Pfam" id="PF00001">
    <property type="entry name" value="7tm_1"/>
    <property type="match status" value="1"/>
</dbReference>
<evidence type="ECO:0000256" key="6">
    <source>
        <dbReference type="ARBA" id="ARBA00023136"/>
    </source>
</evidence>
<feature type="transmembrane region" description="Helical" evidence="10">
    <location>
        <begin position="6"/>
        <end position="23"/>
    </location>
</feature>
<dbReference type="AlphaFoldDB" id="A0A1V9XD86"/>
<evidence type="ECO:0000256" key="2">
    <source>
        <dbReference type="ARBA" id="ARBA00010663"/>
    </source>
</evidence>
<proteinExistence type="inferred from homology"/>
<evidence type="ECO:0000259" key="11">
    <source>
        <dbReference type="PROSITE" id="PS50262"/>
    </source>
</evidence>
<dbReference type="OrthoDB" id="6422738at2759"/>
<dbReference type="InterPro" id="IPR017452">
    <property type="entry name" value="GPCR_Rhodpsn_7TM"/>
</dbReference>
<feature type="transmembrane region" description="Helical" evidence="10">
    <location>
        <begin position="35"/>
        <end position="58"/>
    </location>
</feature>
<dbReference type="PROSITE" id="PS50262">
    <property type="entry name" value="G_PROTEIN_RECEP_F1_2"/>
    <property type="match status" value="1"/>
</dbReference>
<dbReference type="PROSITE" id="PS00237">
    <property type="entry name" value="G_PROTEIN_RECEP_F1_1"/>
    <property type="match status" value="1"/>
</dbReference>
<dbReference type="PANTHER" id="PTHR45695:SF22">
    <property type="entry name" value="G-PROTEIN COUPLED RECEPTORS FAMILY 1 PROFILE DOMAIN-CONTAINING PROTEIN"/>
    <property type="match status" value="1"/>
</dbReference>
<protein>
    <submittedName>
        <fullName evidence="12">Gonadotropin-releasing hormone II receptor-like</fullName>
    </submittedName>
</protein>
<keyword evidence="4 10" id="KW-1133">Transmembrane helix</keyword>
<feature type="transmembrane region" description="Helical" evidence="10">
    <location>
        <begin position="225"/>
        <end position="251"/>
    </location>
</feature>
<dbReference type="SUPFAM" id="SSF81321">
    <property type="entry name" value="Family A G protein-coupled receptor-like"/>
    <property type="match status" value="1"/>
</dbReference>
<dbReference type="PANTHER" id="PTHR45695">
    <property type="entry name" value="LEUCOKININ RECEPTOR-RELATED"/>
    <property type="match status" value="1"/>
</dbReference>
<sequence length="379" mass="43579">MYVTMFVIGVSGNVPVFLSLVRNRHRKSRIKMMMLHLTIADLIVTFIMLPIEIAWNITVQWLAGNLMCKLLMFFRVFGIYLSSTVLVCFSLDRYFAVLHPLQVNDAHRRGKMMLTLAWMVSFICSVPQTVIFSSLTHPDIEGFTQCVTFAFFSDNNLNEKKAYTIQFLLAIYWTPLMLIVWCYLNILREIFRRSGEPSQQEAIQLRVQLRRSDPKMMERHRNKTLRLSIVIVLAFLSCWTPFVIINLWLLFDPKGVDDRIEDHVQTFMLVLAGGNSCVNPLIYGSLGHFNSAGGPLSRCRERSDPGPRVNFLDRDAANDTDELSSSRSYVFTTHTHQLQQRQHRGRTVNAGQFYGRSASTAQFHGSHRQMPCGQILSEQ</sequence>
<dbReference type="InterPro" id="IPR000276">
    <property type="entry name" value="GPCR_Rhodpsn"/>
</dbReference>
<feature type="transmembrane region" description="Helical" evidence="10">
    <location>
        <begin position="112"/>
        <end position="135"/>
    </location>
</feature>
<evidence type="ECO:0000256" key="9">
    <source>
        <dbReference type="RuleBase" id="RU000688"/>
    </source>
</evidence>
<dbReference type="EMBL" id="MNPL01014350">
    <property type="protein sequence ID" value="OQR71520.1"/>
    <property type="molecule type" value="Genomic_DNA"/>
</dbReference>
<keyword evidence="5 9" id="KW-0297">G-protein coupled receptor</keyword>
<evidence type="ECO:0000256" key="10">
    <source>
        <dbReference type="SAM" id="Phobius"/>
    </source>
</evidence>
<feature type="transmembrane region" description="Helical" evidence="10">
    <location>
        <begin position="70"/>
        <end position="91"/>
    </location>
</feature>
<gene>
    <name evidence="12" type="ORF">BIW11_10940</name>
</gene>
<dbReference type="PRINTS" id="PR00237">
    <property type="entry name" value="GPCRRHODOPSN"/>
</dbReference>
<name>A0A1V9XD86_9ACAR</name>